<evidence type="ECO:0000256" key="3">
    <source>
        <dbReference type="SAM" id="Phobius"/>
    </source>
</evidence>
<gene>
    <name evidence="4" type="ORF">CMASS_07880</name>
</gene>
<dbReference type="NCBIfam" id="TIGR01076">
    <property type="entry name" value="sortase_fam"/>
    <property type="match status" value="1"/>
</dbReference>
<dbReference type="CDD" id="cd05827">
    <property type="entry name" value="Sortase_C"/>
    <property type="match status" value="1"/>
</dbReference>
<dbReference type="InterPro" id="IPR023365">
    <property type="entry name" value="Sortase_dom-sf"/>
</dbReference>
<evidence type="ECO:0000313" key="5">
    <source>
        <dbReference type="Proteomes" id="UP001220064"/>
    </source>
</evidence>
<reference evidence="4 5" key="1">
    <citation type="submission" date="2020-10" db="EMBL/GenBank/DDBJ databases">
        <title>Complete genome sequence of Corynebacterium massiliense DSM 45435, type strain of Corynebacterium massiliense.</title>
        <authorList>
            <person name="Busche T."/>
            <person name="Kalinowski J."/>
            <person name="Ruckert C."/>
        </authorList>
    </citation>
    <scope>NUCLEOTIDE SEQUENCE [LARGE SCALE GENOMIC DNA]</scope>
    <source>
        <strain evidence="4 5">DSM 45435</strain>
    </source>
</reference>
<feature type="compositionally biased region" description="Basic and acidic residues" evidence="2">
    <location>
        <begin position="1"/>
        <end position="18"/>
    </location>
</feature>
<dbReference type="InterPro" id="IPR005754">
    <property type="entry name" value="Sortase"/>
</dbReference>
<feature type="region of interest" description="Disordered" evidence="2">
    <location>
        <begin position="290"/>
        <end position="317"/>
    </location>
</feature>
<proteinExistence type="predicted"/>
<dbReference type="Proteomes" id="UP001220064">
    <property type="component" value="Chromosome"/>
</dbReference>
<keyword evidence="3" id="KW-1133">Transmembrane helix</keyword>
<evidence type="ECO:0000313" key="4">
    <source>
        <dbReference type="EMBL" id="WCZ33006.1"/>
    </source>
</evidence>
<dbReference type="EMBL" id="CP063189">
    <property type="protein sequence ID" value="WCZ33006.1"/>
    <property type="molecule type" value="Genomic_DNA"/>
</dbReference>
<dbReference type="NCBIfam" id="NF033745">
    <property type="entry name" value="class_C_sortase"/>
    <property type="match status" value="1"/>
</dbReference>
<accession>A0ABY7U8H5</accession>
<evidence type="ECO:0000256" key="1">
    <source>
        <dbReference type="ARBA" id="ARBA00022801"/>
    </source>
</evidence>
<feature type="transmembrane region" description="Helical" evidence="3">
    <location>
        <begin position="29"/>
        <end position="48"/>
    </location>
</feature>
<feature type="transmembrane region" description="Helical" evidence="3">
    <location>
        <begin position="261"/>
        <end position="284"/>
    </location>
</feature>
<dbReference type="InterPro" id="IPR042002">
    <property type="entry name" value="Sortase_C"/>
</dbReference>
<keyword evidence="1" id="KW-0378">Hydrolase</keyword>
<organism evidence="4 5">
    <name type="scientific">Corynebacterium massiliense DSM 45435</name>
    <dbReference type="NCBI Taxonomy" id="1121364"/>
    <lineage>
        <taxon>Bacteria</taxon>
        <taxon>Bacillati</taxon>
        <taxon>Actinomycetota</taxon>
        <taxon>Actinomycetes</taxon>
        <taxon>Mycobacteriales</taxon>
        <taxon>Corynebacteriaceae</taxon>
        <taxon>Corynebacterium</taxon>
    </lineage>
</organism>
<evidence type="ECO:0000256" key="2">
    <source>
        <dbReference type="SAM" id="MobiDB-lite"/>
    </source>
</evidence>
<keyword evidence="3" id="KW-0472">Membrane</keyword>
<keyword evidence="3" id="KW-0812">Transmembrane</keyword>
<sequence length="317" mass="36588">MANRTHDTAQRRRSEHSSSRRRRRRSRSTIYLILAIVVFLVPVVLTHLQNNEQHRVAEEFSRSVEQLAPDERNGMLERAREYNDRLPEFGAPDPWMYGPDTNSEAYQDYLNQLNVNSVMARVQVPSVGIDLPIYHGTSTSALAHGVGHLYGTALPVGGEGTHSVLTAHTGMSTLTMFDNLTHVKKGDDIIIDVAGEKLAYRVDHIQKVLPTQVENIRPEVGKDYVTLVTCTPYGFNTHRLLVRGERIDEPEHIQREYRSPWQLWMTLAVGIAVLILLYLLWRWFADRRRDKREREREARERQHEREARGENRGENHG</sequence>
<dbReference type="Gene3D" id="2.40.260.10">
    <property type="entry name" value="Sortase"/>
    <property type="match status" value="1"/>
</dbReference>
<keyword evidence="5" id="KW-1185">Reference proteome</keyword>
<dbReference type="Pfam" id="PF04203">
    <property type="entry name" value="Sortase"/>
    <property type="match status" value="1"/>
</dbReference>
<dbReference type="RefSeq" id="WP_022863227.1">
    <property type="nucleotide sequence ID" value="NZ_ATVG01000008.1"/>
</dbReference>
<dbReference type="SUPFAM" id="SSF63817">
    <property type="entry name" value="Sortase"/>
    <property type="match status" value="1"/>
</dbReference>
<feature type="region of interest" description="Disordered" evidence="2">
    <location>
        <begin position="1"/>
        <end position="23"/>
    </location>
</feature>
<protein>
    <submittedName>
        <fullName evidence="4">Sortase family protein</fullName>
    </submittedName>
</protein>
<name>A0ABY7U8H5_9CORY</name>